<feature type="transmembrane region" description="Helical" evidence="6">
    <location>
        <begin position="179"/>
        <end position="199"/>
    </location>
</feature>
<keyword evidence="4 6" id="KW-1133">Transmembrane helix</keyword>
<dbReference type="PANTHER" id="PTHR32322:SF2">
    <property type="entry name" value="EAMA DOMAIN-CONTAINING PROTEIN"/>
    <property type="match status" value="1"/>
</dbReference>
<sequence length="363" mass="38981">MLGHTDANRLSQRCVTGVRVEDAVTYFGPALEAKCVEMETRKLTNTRVSDHHLAVLKVLFAATLWGLSGTAAQILFHDYHLFTTWVLAIRTEFGGGLLLAYLIVKRGSSELVKIVTDPRALMEVALFGTVALGGVQFAYFMAVAKGDAVSATLLQYAAPLLLFVWGVTVHRRFRTLRSLVISAVILLLALTGTISVLTNGSFSTLIIPVPGVIWGLISAVAAALYMNAPTSLLQRYDSAYIVAIGLSCAGLVLSPFWIVSSPTKTVTMTVILLLLFIVIFGTSISFALFINSLKTLPPFEASVISCAEPIAASAANVLFLGFPLHLVAIIGGLLTMSSVVVISSQTTRSQRRPSQDPLQEPLD</sequence>
<keyword evidence="5 6" id="KW-0472">Membrane</keyword>
<dbReference type="GO" id="GO:0016020">
    <property type="term" value="C:membrane"/>
    <property type="evidence" value="ECO:0007669"/>
    <property type="project" value="UniProtKB-SubCell"/>
</dbReference>
<comment type="similarity">
    <text evidence="2">Belongs to the EamA transporter family.</text>
</comment>
<evidence type="ECO:0000256" key="2">
    <source>
        <dbReference type="ARBA" id="ARBA00007362"/>
    </source>
</evidence>
<feature type="transmembrane region" description="Helical" evidence="6">
    <location>
        <begin position="238"/>
        <end position="258"/>
    </location>
</feature>
<evidence type="ECO:0000313" key="8">
    <source>
        <dbReference type="EMBL" id="SHE89034.1"/>
    </source>
</evidence>
<organism evidence="8 9">
    <name type="scientific">Ferrithrix thermotolerans DSM 19514</name>
    <dbReference type="NCBI Taxonomy" id="1121881"/>
    <lineage>
        <taxon>Bacteria</taxon>
        <taxon>Bacillati</taxon>
        <taxon>Actinomycetota</taxon>
        <taxon>Acidimicrobiia</taxon>
        <taxon>Acidimicrobiales</taxon>
        <taxon>Acidimicrobiaceae</taxon>
        <taxon>Ferrithrix</taxon>
    </lineage>
</organism>
<proteinExistence type="inferred from homology"/>
<dbReference type="AlphaFoldDB" id="A0A1M4X698"/>
<feature type="transmembrane region" description="Helical" evidence="6">
    <location>
        <begin position="205"/>
        <end position="226"/>
    </location>
</feature>
<dbReference type="InterPro" id="IPR037185">
    <property type="entry name" value="EmrE-like"/>
</dbReference>
<feature type="domain" description="EamA" evidence="7">
    <location>
        <begin position="54"/>
        <end position="190"/>
    </location>
</feature>
<dbReference type="Pfam" id="PF00892">
    <property type="entry name" value="EamA"/>
    <property type="match status" value="2"/>
</dbReference>
<dbReference type="InterPro" id="IPR050638">
    <property type="entry name" value="AA-Vitamin_Transporters"/>
</dbReference>
<protein>
    <submittedName>
        <fullName evidence="8">Threonine/homoserine efflux transporter RhtA</fullName>
    </submittedName>
</protein>
<dbReference type="Proteomes" id="UP000184295">
    <property type="component" value="Unassembled WGS sequence"/>
</dbReference>
<evidence type="ECO:0000259" key="7">
    <source>
        <dbReference type="Pfam" id="PF00892"/>
    </source>
</evidence>
<dbReference type="PANTHER" id="PTHR32322">
    <property type="entry name" value="INNER MEMBRANE TRANSPORTER"/>
    <property type="match status" value="1"/>
</dbReference>
<feature type="domain" description="EamA" evidence="7">
    <location>
        <begin position="210"/>
        <end position="343"/>
    </location>
</feature>
<feature type="transmembrane region" description="Helical" evidence="6">
    <location>
        <begin position="54"/>
        <end position="76"/>
    </location>
</feature>
<feature type="transmembrane region" description="Helical" evidence="6">
    <location>
        <begin position="326"/>
        <end position="344"/>
    </location>
</feature>
<keyword evidence="9" id="KW-1185">Reference proteome</keyword>
<gene>
    <name evidence="8" type="ORF">SAMN02745225_01910</name>
</gene>
<dbReference type="STRING" id="1121881.SAMN02745225_01910"/>
<evidence type="ECO:0000313" key="9">
    <source>
        <dbReference type="Proteomes" id="UP000184295"/>
    </source>
</evidence>
<dbReference type="InterPro" id="IPR000620">
    <property type="entry name" value="EamA_dom"/>
</dbReference>
<feature type="transmembrane region" description="Helical" evidence="6">
    <location>
        <begin position="270"/>
        <end position="290"/>
    </location>
</feature>
<evidence type="ECO:0000256" key="1">
    <source>
        <dbReference type="ARBA" id="ARBA00004141"/>
    </source>
</evidence>
<evidence type="ECO:0000256" key="5">
    <source>
        <dbReference type="ARBA" id="ARBA00023136"/>
    </source>
</evidence>
<evidence type="ECO:0000256" key="4">
    <source>
        <dbReference type="ARBA" id="ARBA00022989"/>
    </source>
</evidence>
<name>A0A1M4X698_9ACTN</name>
<evidence type="ECO:0000256" key="6">
    <source>
        <dbReference type="SAM" id="Phobius"/>
    </source>
</evidence>
<accession>A0A1M4X698</accession>
<dbReference type="SUPFAM" id="SSF103481">
    <property type="entry name" value="Multidrug resistance efflux transporter EmrE"/>
    <property type="match status" value="1"/>
</dbReference>
<feature type="transmembrane region" description="Helical" evidence="6">
    <location>
        <begin position="124"/>
        <end position="142"/>
    </location>
</feature>
<feature type="transmembrane region" description="Helical" evidence="6">
    <location>
        <begin position="82"/>
        <end position="104"/>
    </location>
</feature>
<evidence type="ECO:0000256" key="3">
    <source>
        <dbReference type="ARBA" id="ARBA00022692"/>
    </source>
</evidence>
<keyword evidence="3 6" id="KW-0812">Transmembrane</keyword>
<dbReference type="EMBL" id="FQUL01000034">
    <property type="protein sequence ID" value="SHE89034.1"/>
    <property type="molecule type" value="Genomic_DNA"/>
</dbReference>
<comment type="subcellular location">
    <subcellularLocation>
        <location evidence="1">Membrane</location>
        <topology evidence="1">Multi-pass membrane protein</topology>
    </subcellularLocation>
</comment>
<reference evidence="9" key="1">
    <citation type="submission" date="2016-11" db="EMBL/GenBank/DDBJ databases">
        <authorList>
            <person name="Varghese N."/>
            <person name="Submissions S."/>
        </authorList>
    </citation>
    <scope>NUCLEOTIDE SEQUENCE [LARGE SCALE GENOMIC DNA]</scope>
    <source>
        <strain evidence="9">DSM 19514</strain>
    </source>
</reference>